<reference evidence="7" key="1">
    <citation type="submission" date="2020-06" db="EMBL/GenBank/DDBJ databases">
        <authorList>
            <consortium name="Plant Systems Biology data submission"/>
        </authorList>
    </citation>
    <scope>NUCLEOTIDE SEQUENCE</scope>
    <source>
        <strain evidence="7">D6</strain>
    </source>
</reference>
<dbReference type="Proteomes" id="UP001153069">
    <property type="component" value="Unassembled WGS sequence"/>
</dbReference>
<keyword evidence="4 5" id="KW-0472">Membrane</keyword>
<accession>A0A9N8F0Y9</accession>
<evidence type="ECO:0000313" key="8">
    <source>
        <dbReference type="Proteomes" id="UP001153069"/>
    </source>
</evidence>
<evidence type="ECO:0000256" key="2">
    <source>
        <dbReference type="ARBA" id="ARBA00022692"/>
    </source>
</evidence>
<comment type="caution">
    <text evidence="7">The sequence shown here is derived from an EMBL/GenBank/DDBJ whole genome shotgun (WGS) entry which is preliminary data.</text>
</comment>
<keyword evidence="2 5" id="KW-0812">Transmembrane</keyword>
<proteinExistence type="predicted"/>
<organism evidence="7 8">
    <name type="scientific">Seminavis robusta</name>
    <dbReference type="NCBI Taxonomy" id="568900"/>
    <lineage>
        <taxon>Eukaryota</taxon>
        <taxon>Sar</taxon>
        <taxon>Stramenopiles</taxon>
        <taxon>Ochrophyta</taxon>
        <taxon>Bacillariophyta</taxon>
        <taxon>Bacillariophyceae</taxon>
        <taxon>Bacillariophycidae</taxon>
        <taxon>Naviculales</taxon>
        <taxon>Naviculaceae</taxon>
        <taxon>Seminavis</taxon>
    </lineage>
</organism>
<dbReference type="InterPro" id="IPR017978">
    <property type="entry name" value="GPCR_3_C"/>
</dbReference>
<evidence type="ECO:0000313" key="7">
    <source>
        <dbReference type="EMBL" id="CAB9531667.1"/>
    </source>
</evidence>
<keyword evidence="3 5" id="KW-1133">Transmembrane helix</keyword>
<comment type="subcellular location">
    <subcellularLocation>
        <location evidence="1">Membrane</location>
        <topology evidence="1">Multi-pass membrane protein</topology>
    </subcellularLocation>
</comment>
<feature type="transmembrane region" description="Helical" evidence="5">
    <location>
        <begin position="71"/>
        <end position="96"/>
    </location>
</feature>
<evidence type="ECO:0000259" key="6">
    <source>
        <dbReference type="Pfam" id="PF00003"/>
    </source>
</evidence>
<dbReference type="Pfam" id="PF00003">
    <property type="entry name" value="7tm_3"/>
    <property type="match status" value="1"/>
</dbReference>
<keyword evidence="8" id="KW-1185">Reference proteome</keyword>
<keyword evidence="7" id="KW-0675">Receptor</keyword>
<gene>
    <name evidence="7" type="ORF">SEMRO_3814_G351260.1</name>
</gene>
<dbReference type="GO" id="GO:0016020">
    <property type="term" value="C:membrane"/>
    <property type="evidence" value="ECO:0007669"/>
    <property type="project" value="UniProtKB-SubCell"/>
</dbReference>
<evidence type="ECO:0000256" key="4">
    <source>
        <dbReference type="ARBA" id="ARBA00023136"/>
    </source>
</evidence>
<feature type="transmembrane region" description="Helical" evidence="5">
    <location>
        <begin position="146"/>
        <end position="166"/>
    </location>
</feature>
<dbReference type="AlphaFoldDB" id="A0A9N8F0Y9"/>
<sequence length="252" mass="28468">MSALFSKLMRVNEIFHAQGFQRKVVTVKDVLRPFAILFTLNVTLLATVSAVDPLVWVYHDDKISGCYPATSLGYVLYVLLGLLNLIALFILCVQAYRARDIDSEFSEARGVAFALCTWFVSFLIVIPTEQFLGFKDCSDALHMLRVMYIFVVSSGTLLFIFAPIIAHHRQRQQQRASTTHSRTRISGIDTQHQAPSIGIFLDEERANGAQTDYAQRVAEMELELKVLRSRLIETEDMQSAEESGKRESSHSD</sequence>
<evidence type="ECO:0000256" key="1">
    <source>
        <dbReference type="ARBA" id="ARBA00004141"/>
    </source>
</evidence>
<protein>
    <submittedName>
        <fullName evidence="7">Gamma-aminobutyric acid (GABA) B receptor</fullName>
    </submittedName>
</protein>
<name>A0A9N8F0Y9_9STRA</name>
<feature type="transmembrane region" description="Helical" evidence="5">
    <location>
        <begin position="30"/>
        <end position="51"/>
    </location>
</feature>
<feature type="transmembrane region" description="Helical" evidence="5">
    <location>
        <begin position="108"/>
        <end position="126"/>
    </location>
</feature>
<evidence type="ECO:0000256" key="3">
    <source>
        <dbReference type="ARBA" id="ARBA00022989"/>
    </source>
</evidence>
<evidence type="ECO:0000256" key="5">
    <source>
        <dbReference type="SAM" id="Phobius"/>
    </source>
</evidence>
<feature type="domain" description="G-protein coupled receptors family 3 profile" evidence="6">
    <location>
        <begin position="1"/>
        <end position="163"/>
    </location>
</feature>
<dbReference type="GO" id="GO:0004930">
    <property type="term" value="F:G protein-coupled receptor activity"/>
    <property type="evidence" value="ECO:0007669"/>
    <property type="project" value="InterPro"/>
</dbReference>
<dbReference type="EMBL" id="CAICTM010003812">
    <property type="protein sequence ID" value="CAB9531667.1"/>
    <property type="molecule type" value="Genomic_DNA"/>
</dbReference>